<reference evidence="1 2" key="1">
    <citation type="submission" date="2019-08" db="EMBL/GenBank/DDBJ databases">
        <title>Lewinella sp. strain SSH13 Genome sequencing and assembly.</title>
        <authorList>
            <person name="Kim I."/>
        </authorList>
    </citation>
    <scope>NUCLEOTIDE SEQUENCE [LARGE SCALE GENOMIC DNA]</scope>
    <source>
        <strain evidence="1 2">SSH13</strain>
    </source>
</reference>
<dbReference type="EMBL" id="VOXD01000001">
    <property type="protein sequence ID" value="TXF91716.1"/>
    <property type="molecule type" value="Genomic_DNA"/>
</dbReference>
<protein>
    <submittedName>
        <fullName evidence="1">Uncharacterized protein</fullName>
    </submittedName>
</protein>
<evidence type="ECO:0000313" key="1">
    <source>
        <dbReference type="EMBL" id="TXF91716.1"/>
    </source>
</evidence>
<evidence type="ECO:0000313" key="2">
    <source>
        <dbReference type="Proteomes" id="UP000321907"/>
    </source>
</evidence>
<proteinExistence type="predicted"/>
<organism evidence="1 2">
    <name type="scientific">Neolewinella aurantiaca</name>
    <dbReference type="NCBI Taxonomy" id="2602767"/>
    <lineage>
        <taxon>Bacteria</taxon>
        <taxon>Pseudomonadati</taxon>
        <taxon>Bacteroidota</taxon>
        <taxon>Saprospiria</taxon>
        <taxon>Saprospirales</taxon>
        <taxon>Lewinellaceae</taxon>
        <taxon>Neolewinella</taxon>
    </lineage>
</organism>
<comment type="caution">
    <text evidence="1">The sequence shown here is derived from an EMBL/GenBank/DDBJ whole genome shotgun (WGS) entry which is preliminary data.</text>
</comment>
<accession>A0A5C7FYN2</accession>
<name>A0A5C7FYN2_9BACT</name>
<gene>
    <name evidence="1" type="ORF">FUA23_00590</name>
</gene>
<keyword evidence="2" id="KW-1185">Reference proteome</keyword>
<sequence length="145" mass="16482">MKELFTVALFALSSFLCGQDTLIVTDVYTESLKAHIADFENYLPGIDTFYVFKKSYHTSYKGSLNGVYVLTISEDEAKSRTKKGKSFTSTVISPIQVDSNGELYILVKDFDVSRKGRKLHFAGTDATWCYLIYSCEKQKYHVVKK</sequence>
<dbReference type="RefSeq" id="WP_147928757.1">
    <property type="nucleotide sequence ID" value="NZ_VOXD01000001.1"/>
</dbReference>
<dbReference type="Proteomes" id="UP000321907">
    <property type="component" value="Unassembled WGS sequence"/>
</dbReference>
<dbReference type="AlphaFoldDB" id="A0A5C7FYN2"/>